<sequence>MSHALVRAVKCQQVVTENESSQASLDIRKEERDVGAVDNIWSQCQHRPYSKQFGKIANQLAHPGHRELVGHSPEGCAWGPPVRRLTFQQQNHSSAPKALQKLLNCSCLIRNVREAAGCSSRHITVRKKSTQKKMTKVIANLDVKVYNGVSIEWGEGLVTPEIIGNVELVPKKKDPAGIFELVEVVGNGTYGQVCKVRVVTIFVQLFYYYGEFEADTGERGRRGKHGPRSDQHVTDLVFSVVLPPTSIIFTQNSDAISP</sequence>
<evidence type="ECO:0000313" key="1">
    <source>
        <dbReference type="EMBL" id="MXQ90136.1"/>
    </source>
</evidence>
<name>A0A6B0RQC3_9CETA</name>
<proteinExistence type="predicted"/>
<keyword evidence="2" id="KW-1185">Reference proteome</keyword>
<protein>
    <submittedName>
        <fullName evidence="1">Uncharacterized protein</fullName>
    </submittedName>
</protein>
<gene>
    <name evidence="1" type="ORF">E5288_WYG017378</name>
</gene>
<dbReference type="AlphaFoldDB" id="A0A6B0RQC3"/>
<dbReference type="Proteomes" id="UP000322234">
    <property type="component" value="Unassembled WGS sequence"/>
</dbReference>
<evidence type="ECO:0000313" key="2">
    <source>
        <dbReference type="Proteomes" id="UP000322234"/>
    </source>
</evidence>
<organism evidence="1 2">
    <name type="scientific">Bos mutus</name>
    <name type="common">wild yak</name>
    <dbReference type="NCBI Taxonomy" id="72004"/>
    <lineage>
        <taxon>Eukaryota</taxon>
        <taxon>Metazoa</taxon>
        <taxon>Chordata</taxon>
        <taxon>Craniata</taxon>
        <taxon>Vertebrata</taxon>
        <taxon>Euteleostomi</taxon>
        <taxon>Mammalia</taxon>
        <taxon>Eutheria</taxon>
        <taxon>Laurasiatheria</taxon>
        <taxon>Artiodactyla</taxon>
        <taxon>Ruminantia</taxon>
        <taxon>Pecora</taxon>
        <taxon>Bovidae</taxon>
        <taxon>Bovinae</taxon>
        <taxon>Bos</taxon>
    </lineage>
</organism>
<accession>A0A6B0RQC3</accession>
<dbReference type="Gene3D" id="3.30.200.20">
    <property type="entry name" value="Phosphorylase Kinase, domain 1"/>
    <property type="match status" value="1"/>
</dbReference>
<reference evidence="1" key="1">
    <citation type="submission" date="2019-10" db="EMBL/GenBank/DDBJ databases">
        <title>The sequence and de novo assembly of the wild yak genome.</title>
        <authorList>
            <person name="Liu Y."/>
        </authorList>
    </citation>
    <scope>NUCLEOTIDE SEQUENCE [LARGE SCALE GENOMIC DNA]</scope>
    <source>
        <strain evidence="1">WY2019</strain>
    </source>
</reference>
<comment type="caution">
    <text evidence="1">The sequence shown here is derived from an EMBL/GenBank/DDBJ whole genome shotgun (WGS) entry which is preliminary data.</text>
</comment>
<dbReference type="EMBL" id="VBQZ03000061">
    <property type="protein sequence ID" value="MXQ90136.1"/>
    <property type="molecule type" value="Genomic_DNA"/>
</dbReference>